<dbReference type="Proteomes" id="UP000783287">
    <property type="component" value="Unassembled WGS sequence"/>
</dbReference>
<dbReference type="PROSITE" id="PS51257">
    <property type="entry name" value="PROKAR_LIPOPROTEIN"/>
    <property type="match status" value="1"/>
</dbReference>
<comment type="caution">
    <text evidence="2">The sequence shown here is derived from an EMBL/GenBank/DDBJ whole genome shotgun (WGS) entry which is preliminary data.</text>
</comment>
<reference evidence="2" key="2">
    <citation type="journal article" date="2021" name="Microbiome">
        <title>Successional dynamics and alternative stable states in a saline activated sludge microbial community over 9 years.</title>
        <authorList>
            <person name="Wang Y."/>
            <person name="Ye J."/>
            <person name="Ju F."/>
            <person name="Liu L."/>
            <person name="Boyd J.A."/>
            <person name="Deng Y."/>
            <person name="Parks D.H."/>
            <person name="Jiang X."/>
            <person name="Yin X."/>
            <person name="Woodcroft B.J."/>
            <person name="Tyson G.W."/>
            <person name="Hugenholtz P."/>
            <person name="Polz M.F."/>
            <person name="Zhang T."/>
        </authorList>
    </citation>
    <scope>NUCLEOTIDE SEQUENCE</scope>
    <source>
        <strain evidence="2">HKST-UBA14</strain>
    </source>
</reference>
<sequence length="324" mass="36480">MNKTIQGFLALLISLFLLAACNSEPNPTPMVVVETRVVTQIEEVTREVVVIQEVVVTPPPTETPVPMPTDVAPTAAPPSGPVILQPNASTINMRIAPSTDAFIARKLNADQQATAIYQKDGWLVVEIDEVYYWVAGPGMVSLLTPYGGDLNALPIYQEQELNFAQATSAQLKYQELDALIADHNRVSAFGDLIHSFAFYSVGENESLSYSIEYDYPTQIRDFDADSMFRITQLYGEERSTRSLFFFSWDETTNVDFLVKESYGSDTTHVFGYYTNNQIYVTRAWAFCENGYYRSVEYEEPALVAFQSDVQESFNQWMRTICSSE</sequence>
<evidence type="ECO:0000313" key="2">
    <source>
        <dbReference type="EMBL" id="MCA9383066.1"/>
    </source>
</evidence>
<keyword evidence="1" id="KW-0732">Signal</keyword>
<evidence type="ECO:0008006" key="4">
    <source>
        <dbReference type="Google" id="ProtNLM"/>
    </source>
</evidence>
<evidence type="ECO:0000256" key="1">
    <source>
        <dbReference type="SAM" id="SignalP"/>
    </source>
</evidence>
<protein>
    <recommendedName>
        <fullName evidence="4">SH3 domain-containing protein</fullName>
    </recommendedName>
</protein>
<dbReference type="AlphaFoldDB" id="A0A955RIN3"/>
<organism evidence="2 3">
    <name type="scientific">Candidatus Dojkabacteria bacterium</name>
    <dbReference type="NCBI Taxonomy" id="2099670"/>
    <lineage>
        <taxon>Bacteria</taxon>
        <taxon>Candidatus Dojkabacteria</taxon>
    </lineage>
</organism>
<dbReference type="EMBL" id="JAGQLK010000024">
    <property type="protein sequence ID" value="MCA9383066.1"/>
    <property type="molecule type" value="Genomic_DNA"/>
</dbReference>
<evidence type="ECO:0000313" key="3">
    <source>
        <dbReference type="Proteomes" id="UP000783287"/>
    </source>
</evidence>
<dbReference type="Gene3D" id="2.30.30.40">
    <property type="entry name" value="SH3 Domains"/>
    <property type="match status" value="1"/>
</dbReference>
<feature type="signal peptide" evidence="1">
    <location>
        <begin position="1"/>
        <end position="19"/>
    </location>
</feature>
<reference evidence="2" key="1">
    <citation type="submission" date="2020-04" db="EMBL/GenBank/DDBJ databases">
        <authorList>
            <person name="Zhang T."/>
        </authorList>
    </citation>
    <scope>NUCLEOTIDE SEQUENCE</scope>
    <source>
        <strain evidence="2">HKST-UBA14</strain>
    </source>
</reference>
<feature type="chain" id="PRO_5036854274" description="SH3 domain-containing protein" evidence="1">
    <location>
        <begin position="20"/>
        <end position="324"/>
    </location>
</feature>
<proteinExistence type="predicted"/>
<name>A0A955RIN3_9BACT</name>
<gene>
    <name evidence="2" type="ORF">KC909_01755</name>
</gene>
<accession>A0A955RIN3</accession>